<evidence type="ECO:0000256" key="8">
    <source>
        <dbReference type="ARBA" id="ARBA00022801"/>
    </source>
</evidence>
<dbReference type="InterPro" id="IPR050515">
    <property type="entry name" value="Beta-lactam/transpept"/>
</dbReference>
<dbReference type="PANTHER" id="PTHR30627">
    <property type="entry name" value="PEPTIDOGLYCAN D,D-TRANSPEPTIDASE"/>
    <property type="match status" value="1"/>
</dbReference>
<dbReference type="OrthoDB" id="9766847at2"/>
<name>A0A100YVH0_TRASO</name>
<evidence type="ECO:0000256" key="10">
    <source>
        <dbReference type="ARBA" id="ARBA00022984"/>
    </source>
</evidence>
<keyword evidence="6" id="KW-0645">Protease</keyword>
<dbReference type="InterPro" id="IPR005311">
    <property type="entry name" value="PBP_dimer"/>
</dbReference>
<accession>A0A100YVH0</accession>
<comment type="caution">
    <text evidence="17">The sequence shown here is derived from an EMBL/GenBank/DDBJ whole genome shotgun (WGS) entry which is preliminary data.</text>
</comment>
<dbReference type="GO" id="GO:0008360">
    <property type="term" value="P:regulation of cell shape"/>
    <property type="evidence" value="ECO:0007669"/>
    <property type="project" value="UniProtKB-KW"/>
</dbReference>
<evidence type="ECO:0000256" key="14">
    <source>
        <dbReference type="SAM" id="Phobius"/>
    </source>
</evidence>
<feature type="transmembrane region" description="Helical" evidence="14">
    <location>
        <begin position="6"/>
        <end position="25"/>
    </location>
</feature>
<evidence type="ECO:0000256" key="2">
    <source>
        <dbReference type="ARBA" id="ARBA00004236"/>
    </source>
</evidence>
<evidence type="ECO:0000256" key="7">
    <source>
        <dbReference type="ARBA" id="ARBA00022692"/>
    </source>
</evidence>
<dbReference type="EMBL" id="LOJF01000009">
    <property type="protein sequence ID" value="KUH58446.1"/>
    <property type="molecule type" value="Genomic_DNA"/>
</dbReference>
<dbReference type="GO" id="GO:0071972">
    <property type="term" value="F:peptidoglycan L,D-transpeptidase activity"/>
    <property type="evidence" value="ECO:0007669"/>
    <property type="project" value="TreeGrafter"/>
</dbReference>
<evidence type="ECO:0000256" key="3">
    <source>
        <dbReference type="ARBA" id="ARBA00007171"/>
    </source>
</evidence>
<evidence type="ECO:0000256" key="12">
    <source>
        <dbReference type="ARBA" id="ARBA00023136"/>
    </source>
</evidence>
<dbReference type="GO" id="GO:0008658">
    <property type="term" value="F:penicillin binding"/>
    <property type="evidence" value="ECO:0007669"/>
    <property type="project" value="InterPro"/>
</dbReference>
<dbReference type="RefSeq" id="WP_059054502.1">
    <property type="nucleotide sequence ID" value="NZ_LOJF01000009.1"/>
</dbReference>
<evidence type="ECO:0000256" key="9">
    <source>
        <dbReference type="ARBA" id="ARBA00022960"/>
    </source>
</evidence>
<keyword evidence="11 14" id="KW-1133">Transmembrane helix</keyword>
<dbReference type="Pfam" id="PF00905">
    <property type="entry name" value="Transpeptidase"/>
    <property type="match status" value="1"/>
</dbReference>
<keyword evidence="18" id="KW-1185">Reference proteome</keyword>
<dbReference type="GO" id="GO:0009252">
    <property type="term" value="P:peptidoglycan biosynthetic process"/>
    <property type="evidence" value="ECO:0007669"/>
    <property type="project" value="UniProtKB-KW"/>
</dbReference>
<dbReference type="PANTHER" id="PTHR30627:SF2">
    <property type="entry name" value="PEPTIDOGLYCAN D,D-TRANSPEPTIDASE MRDA"/>
    <property type="match status" value="1"/>
</dbReference>
<proteinExistence type="inferred from homology"/>
<evidence type="ECO:0000256" key="5">
    <source>
        <dbReference type="ARBA" id="ARBA00022519"/>
    </source>
</evidence>
<evidence type="ECO:0000256" key="4">
    <source>
        <dbReference type="ARBA" id="ARBA00022475"/>
    </source>
</evidence>
<feature type="domain" description="Penicillin-binding protein dimerisation" evidence="16">
    <location>
        <begin position="102"/>
        <end position="274"/>
    </location>
</feature>
<dbReference type="NCBIfam" id="TIGR03423">
    <property type="entry name" value="pbp2_mrdA"/>
    <property type="match status" value="1"/>
</dbReference>
<dbReference type="Gene3D" id="3.90.1310.10">
    <property type="entry name" value="Penicillin-binding protein 2a (Domain 2)"/>
    <property type="match status" value="1"/>
</dbReference>
<sequence>MSFTVIIIIVCVAVAAALVAVFLVFGRSETNFKFDIGGNGPKASGGSDTSAETTMQGRLVGQAAVSGGIFAVLLAKLWSMQLLSSDEYTQQAESNRTRTVAVPAPRGRILDRNGNEIVTNRSSLTVLAEADVANDDIEVTLIGNLIGMPALAVKRKVEDSSAGAQNLRSVAVDVSRRVVAFLGEHPTVFSGVSVAQRTQRSYPYGSLAAHVVGYTGTVTSDQLNSTDSSDEGAVHYSSGDTVGQSGVELQYESVLQGVAGEQTVYVDADGNVLDYSTYVEPRSGSDVVLTLDINVQKAAEESIVKVVEYQQQIGYSATGACAVAIDCTNGEVIAMASYPTYNPSIFVGGISTSDWESLSSENAHYPLMNRAIAGQYPSGSIIKALTTLAALSYGIATASSSWYCTGWWTGFGEAYGMKCWWTSGHGEMNLVTGITYSCDVVFYEIGKGFFYDQNNPDGMQETFKKFGLGSITGIDLPSEVEGRVPDADWKWNYWSSATDEQRTWQGGDNCNLAIGQGDLLVTCMQMVDAYAGIANRGPIYKPHVLKSVKSATGTGSVIDYSPEVIINADEDSANLDIVDQGLSGVIYKESATQATHWTNLDVAVCGKTGTAEQTSVGEPVGWFMAFVPAENPQYVVGANVDSVLSGATSAMYVVRDIIGAIYGQPDDQSLDSSNVDR</sequence>
<dbReference type="GO" id="GO:0006508">
    <property type="term" value="P:proteolysis"/>
    <property type="evidence" value="ECO:0007669"/>
    <property type="project" value="UniProtKB-KW"/>
</dbReference>
<evidence type="ECO:0000256" key="6">
    <source>
        <dbReference type="ARBA" id="ARBA00022670"/>
    </source>
</evidence>
<dbReference type="STRING" id="1299998.AUL39_05460"/>
<keyword evidence="5" id="KW-0997">Cell inner membrane</keyword>
<evidence type="ECO:0000256" key="1">
    <source>
        <dbReference type="ARBA" id="ARBA00004167"/>
    </source>
</evidence>
<comment type="similarity">
    <text evidence="3">Belongs to the transpeptidase family.</text>
</comment>
<evidence type="ECO:0000256" key="11">
    <source>
        <dbReference type="ARBA" id="ARBA00022989"/>
    </source>
</evidence>
<feature type="domain" description="Penicillin-binding protein transpeptidase" evidence="15">
    <location>
        <begin position="321"/>
        <end position="658"/>
    </location>
</feature>
<dbReference type="InterPro" id="IPR012338">
    <property type="entry name" value="Beta-lactam/transpept-like"/>
</dbReference>
<dbReference type="InterPro" id="IPR001460">
    <property type="entry name" value="PCN-bd_Tpept"/>
</dbReference>
<dbReference type="GO" id="GO:0005886">
    <property type="term" value="C:plasma membrane"/>
    <property type="evidence" value="ECO:0007669"/>
    <property type="project" value="UniProtKB-SubCell"/>
</dbReference>
<dbReference type="SUPFAM" id="SSF56601">
    <property type="entry name" value="beta-lactamase/transpeptidase-like"/>
    <property type="match status" value="1"/>
</dbReference>
<evidence type="ECO:0000313" key="17">
    <source>
        <dbReference type="EMBL" id="KUH58446.1"/>
    </source>
</evidence>
<reference evidence="17 18" key="1">
    <citation type="submission" date="2015-12" db="EMBL/GenBank/DDBJ databases">
        <title>Draft Genome Sequence of Olsenella scatoligenes SK9K4T; a Producer of 3-Methylindole- (skatole) and 4-Methylphenol- (p-cresol) Isolated from Pig Feces.</title>
        <authorList>
            <person name="Li X."/>
            <person name="Borg B."/>
            <person name="Canibe N."/>
        </authorList>
    </citation>
    <scope>NUCLEOTIDE SEQUENCE [LARGE SCALE GENOMIC DNA]</scope>
    <source>
        <strain evidence="17 18">SK9K4</strain>
    </source>
</reference>
<evidence type="ECO:0000256" key="13">
    <source>
        <dbReference type="ARBA" id="ARBA00023316"/>
    </source>
</evidence>
<dbReference type="GO" id="GO:0071555">
    <property type="term" value="P:cell wall organization"/>
    <property type="evidence" value="ECO:0007669"/>
    <property type="project" value="UniProtKB-KW"/>
</dbReference>
<keyword evidence="12 14" id="KW-0472">Membrane</keyword>
<dbReference type="AlphaFoldDB" id="A0A100YVH0"/>
<evidence type="ECO:0000259" key="15">
    <source>
        <dbReference type="Pfam" id="PF00905"/>
    </source>
</evidence>
<dbReference type="GO" id="GO:0009002">
    <property type="term" value="F:serine-type D-Ala-D-Ala carboxypeptidase activity"/>
    <property type="evidence" value="ECO:0007669"/>
    <property type="project" value="InterPro"/>
</dbReference>
<keyword evidence="9" id="KW-0133">Cell shape</keyword>
<dbReference type="Pfam" id="PF03717">
    <property type="entry name" value="PBP_dimer"/>
    <property type="match status" value="1"/>
</dbReference>
<organism evidence="17 18">
    <name type="scientific">Tractidigestivibacter scatoligenes</name>
    <name type="common">Olsenella scatoligenes</name>
    <dbReference type="NCBI Taxonomy" id="1299998"/>
    <lineage>
        <taxon>Bacteria</taxon>
        <taxon>Bacillati</taxon>
        <taxon>Actinomycetota</taxon>
        <taxon>Coriobacteriia</taxon>
        <taxon>Coriobacteriales</taxon>
        <taxon>Atopobiaceae</taxon>
        <taxon>Tractidigestivibacter</taxon>
    </lineage>
</organism>
<evidence type="ECO:0000313" key="18">
    <source>
        <dbReference type="Proteomes" id="UP000054078"/>
    </source>
</evidence>
<keyword evidence="13" id="KW-0961">Cell wall biogenesis/degradation</keyword>
<gene>
    <name evidence="17" type="ORF">AUL39_05460</name>
</gene>
<keyword evidence="10" id="KW-0573">Peptidoglycan synthesis</keyword>
<comment type="subcellular location">
    <subcellularLocation>
        <location evidence="2">Cell membrane</location>
    </subcellularLocation>
    <subcellularLocation>
        <location evidence="1">Membrane</location>
        <topology evidence="1">Single-pass membrane protein</topology>
    </subcellularLocation>
</comment>
<dbReference type="Proteomes" id="UP000054078">
    <property type="component" value="Unassembled WGS sequence"/>
</dbReference>
<feature type="transmembrane region" description="Helical" evidence="14">
    <location>
        <begin position="59"/>
        <end position="78"/>
    </location>
</feature>
<evidence type="ECO:0000259" key="16">
    <source>
        <dbReference type="Pfam" id="PF03717"/>
    </source>
</evidence>
<keyword evidence="7 14" id="KW-0812">Transmembrane</keyword>
<keyword evidence="8" id="KW-0378">Hydrolase</keyword>
<dbReference type="Gene3D" id="3.40.710.10">
    <property type="entry name" value="DD-peptidase/beta-lactamase superfamily"/>
    <property type="match status" value="1"/>
</dbReference>
<dbReference type="InterPro" id="IPR036138">
    <property type="entry name" value="PBP_dimer_sf"/>
</dbReference>
<protein>
    <submittedName>
        <fullName evidence="17">Penicillin-binding protein</fullName>
    </submittedName>
</protein>
<keyword evidence="4" id="KW-1003">Cell membrane</keyword>
<dbReference type="InterPro" id="IPR017790">
    <property type="entry name" value="Penicillin-binding_protein_2"/>
</dbReference>
<dbReference type="SUPFAM" id="SSF56519">
    <property type="entry name" value="Penicillin binding protein dimerisation domain"/>
    <property type="match status" value="1"/>
</dbReference>